<evidence type="ECO:0000313" key="1">
    <source>
        <dbReference type="EMBL" id="CAG8478785.1"/>
    </source>
</evidence>
<dbReference type="EMBL" id="CAJVPM010002029">
    <property type="protein sequence ID" value="CAG8478785.1"/>
    <property type="molecule type" value="Genomic_DNA"/>
</dbReference>
<evidence type="ECO:0000313" key="2">
    <source>
        <dbReference type="Proteomes" id="UP000789860"/>
    </source>
</evidence>
<organism evidence="1 2">
    <name type="scientific">Scutellospora calospora</name>
    <dbReference type="NCBI Taxonomy" id="85575"/>
    <lineage>
        <taxon>Eukaryota</taxon>
        <taxon>Fungi</taxon>
        <taxon>Fungi incertae sedis</taxon>
        <taxon>Mucoromycota</taxon>
        <taxon>Glomeromycotina</taxon>
        <taxon>Glomeromycetes</taxon>
        <taxon>Diversisporales</taxon>
        <taxon>Gigasporaceae</taxon>
        <taxon>Scutellospora</taxon>
    </lineage>
</organism>
<proteinExistence type="predicted"/>
<comment type="caution">
    <text evidence="1">The sequence shown here is derived from an EMBL/GenBank/DDBJ whole genome shotgun (WGS) entry which is preliminary data.</text>
</comment>
<sequence length="58" mass="6759">MNKLLLYCAACLKISEFNNIESENNVLKNNFTEDLNDHSRILLSNLLENVNYNDIKEI</sequence>
<gene>
    <name evidence="1" type="ORF">SCALOS_LOCUS2341</name>
</gene>
<name>A0ACA9KKZ5_9GLOM</name>
<dbReference type="Proteomes" id="UP000789860">
    <property type="component" value="Unassembled WGS sequence"/>
</dbReference>
<accession>A0ACA9KKZ5</accession>
<protein>
    <submittedName>
        <fullName evidence="1">3974_t:CDS:1</fullName>
    </submittedName>
</protein>
<reference evidence="1" key="1">
    <citation type="submission" date="2021-06" db="EMBL/GenBank/DDBJ databases">
        <authorList>
            <person name="Kallberg Y."/>
            <person name="Tangrot J."/>
            <person name="Rosling A."/>
        </authorList>
    </citation>
    <scope>NUCLEOTIDE SEQUENCE</scope>
    <source>
        <strain evidence="1">AU212A</strain>
    </source>
</reference>
<keyword evidence="2" id="KW-1185">Reference proteome</keyword>